<evidence type="ECO:0000313" key="8">
    <source>
        <dbReference type="EMBL" id="WEU40586.1"/>
    </source>
</evidence>
<dbReference type="CDD" id="cd01335">
    <property type="entry name" value="Radical_SAM"/>
    <property type="match status" value="1"/>
</dbReference>
<evidence type="ECO:0000256" key="5">
    <source>
        <dbReference type="ARBA" id="ARBA00023014"/>
    </source>
</evidence>
<reference evidence="8" key="1">
    <citation type="journal article" date="2017" name="Nature">
        <title>Asgard archaea illuminate the origin of eukaryotic cellular complexity.</title>
        <authorList>
            <person name="Zaremba-Niedzwiedzka K."/>
            <person name="Caceres E.F."/>
            <person name="Saw J.H."/>
            <person name="Backstrom D."/>
            <person name="Juzokaite L."/>
            <person name="Vancaester E."/>
            <person name="Seitz K.W."/>
            <person name="Anantharaman K."/>
            <person name="Starnawski P."/>
            <person name="Kjeldsen K.U."/>
            <person name="Scott M.B."/>
            <person name="Nunoura T."/>
            <person name="Banfield J.F."/>
            <person name="Schramm A."/>
            <person name="Baker B.J."/>
            <person name="Spang A."/>
            <person name="Ettema T.J.G."/>
        </authorList>
    </citation>
    <scope>NUCLEOTIDE SEQUENCE</scope>
    <source>
        <strain evidence="8">LCB_4</strain>
    </source>
</reference>
<keyword evidence="3 6" id="KW-0479">Metal-binding</keyword>
<dbReference type="AlphaFoldDB" id="A0AAF0IBN1"/>
<dbReference type="Pfam" id="PF04055">
    <property type="entry name" value="Radical_SAM"/>
    <property type="match status" value="1"/>
</dbReference>
<dbReference type="Gene3D" id="3.20.20.70">
    <property type="entry name" value="Aldolase class I"/>
    <property type="match status" value="1"/>
</dbReference>
<accession>A0AAF0IBN1</accession>
<keyword evidence="1" id="KW-0004">4Fe-4S</keyword>
<evidence type="ECO:0000256" key="2">
    <source>
        <dbReference type="ARBA" id="ARBA00022691"/>
    </source>
</evidence>
<dbReference type="KEGG" id="oyw:OdinLCB4_001245"/>
<dbReference type="SFLD" id="SFLDS00029">
    <property type="entry name" value="Radical_SAM"/>
    <property type="match status" value="1"/>
</dbReference>
<dbReference type="NCBIfam" id="TIGR04337">
    <property type="entry name" value="AmmeMemoSam_rS"/>
    <property type="match status" value="1"/>
</dbReference>
<comment type="cofactor">
    <cofactor evidence="6">
        <name>[4Fe-4S] cluster</name>
        <dbReference type="ChEBI" id="CHEBI:49883"/>
    </cofactor>
    <text evidence="6">Binds 1 [4Fe-4S] cluster. The cluster is coordinated with 3 cysteines and an exchangeable S-adenosyl-L-methionine.</text>
</comment>
<dbReference type="EMBL" id="CP091871">
    <property type="protein sequence ID" value="WEU40586.1"/>
    <property type="molecule type" value="Genomic_DNA"/>
</dbReference>
<dbReference type="InterPro" id="IPR016431">
    <property type="entry name" value="Pyrv-formate_lyase-activ_prd"/>
</dbReference>
<dbReference type="PIRSF" id="PIRSF004869">
    <property type="entry name" value="PflX_prd"/>
    <property type="match status" value="1"/>
</dbReference>
<dbReference type="InterPro" id="IPR007197">
    <property type="entry name" value="rSAM"/>
</dbReference>
<feature type="binding site" evidence="6">
    <location>
        <position position="81"/>
    </location>
    <ligand>
        <name>[4Fe-4S] cluster</name>
        <dbReference type="ChEBI" id="CHEBI:49883"/>
        <note>4Fe-4S-S-AdoMet</note>
    </ligand>
</feature>
<keyword evidence="5 6" id="KW-0411">Iron-sulfur</keyword>
<evidence type="ECO:0000313" key="9">
    <source>
        <dbReference type="Proteomes" id="UP000186851"/>
    </source>
</evidence>
<protein>
    <submittedName>
        <fullName evidence="8">AmmeMemoRadiSam system radical SAM enzyme</fullName>
    </submittedName>
</protein>
<evidence type="ECO:0000259" key="7">
    <source>
        <dbReference type="PROSITE" id="PS51918"/>
    </source>
</evidence>
<evidence type="ECO:0000256" key="4">
    <source>
        <dbReference type="ARBA" id="ARBA00023004"/>
    </source>
</evidence>
<sequence length="335" mass="38075">MKEAMLYKTVNEAVQCHLCSRYCKIPPGKQGFCRVRENVNGKLYTLVYDKVVAANPDPIQKKPLFHFAPGSTAFSIATPGCNFRCDFCCNWVISQSKGIMGESIPPERLVDMAVESGCQGLSYTYTEPTIFYELAYDTAKIAQRRGLYNMFVTNGYMTVEAVETIAPYLNAITVDFKGSGNPEFYRKHCQVFDVNPIFKTLEACKEKKIFIEITNLIIPEIGDFKDDFKKLCKWIVEKLGEETPLHVLAFHPNYKITDISSTPVKLIDESIRIAESEGLKHVYAGNIPGHRNENTYCPRCGNMVIERYSIFLRENKLKNGLCPFCGYKLNVVEWP</sequence>
<dbReference type="SFLD" id="SFLDG01101">
    <property type="entry name" value="Uncharacterised_Radical_SAM_Su"/>
    <property type="match status" value="1"/>
</dbReference>
<dbReference type="InterPro" id="IPR034457">
    <property type="entry name" value="Organic_radical-activating"/>
</dbReference>
<dbReference type="PROSITE" id="PS51918">
    <property type="entry name" value="RADICAL_SAM"/>
    <property type="match status" value="1"/>
</dbReference>
<dbReference type="GO" id="GO:0003824">
    <property type="term" value="F:catalytic activity"/>
    <property type="evidence" value="ECO:0007669"/>
    <property type="project" value="InterPro"/>
</dbReference>
<dbReference type="PANTHER" id="PTHR30352">
    <property type="entry name" value="PYRUVATE FORMATE-LYASE-ACTIVATING ENZYME"/>
    <property type="match status" value="1"/>
</dbReference>
<dbReference type="InterPro" id="IPR013785">
    <property type="entry name" value="Aldolase_TIM"/>
</dbReference>
<dbReference type="InterPro" id="IPR027596">
    <property type="entry name" value="AmmeMemoSam_rS"/>
</dbReference>
<evidence type="ECO:0000256" key="6">
    <source>
        <dbReference type="PIRSR" id="PIRSR004869-50"/>
    </source>
</evidence>
<organism evidence="8 9">
    <name type="scientific">Odinarchaeota yellowstonii (strain LCB_4)</name>
    <dbReference type="NCBI Taxonomy" id="1841599"/>
    <lineage>
        <taxon>Archaea</taxon>
        <taxon>Promethearchaeati</taxon>
        <taxon>Candidatus Odinarchaeota</taxon>
        <taxon>Candidatus Odinarchaeia</taxon>
        <taxon>Candidatus Odinarchaeales</taxon>
        <taxon>Candidatus Odinarchaeaceae</taxon>
        <taxon>Candidatus Odinarchaeum</taxon>
    </lineage>
</organism>
<evidence type="ECO:0000256" key="3">
    <source>
        <dbReference type="ARBA" id="ARBA00022723"/>
    </source>
</evidence>
<proteinExistence type="predicted"/>
<reference evidence="8" key="2">
    <citation type="journal article" date="2022" name="Nat. Microbiol.">
        <title>A closed Candidatus Odinarchaeum chromosome exposes Asgard archaeal viruses.</title>
        <authorList>
            <person name="Tamarit D."/>
            <person name="Caceres E.F."/>
            <person name="Krupovic M."/>
            <person name="Nijland R."/>
            <person name="Eme L."/>
            <person name="Robinson N.P."/>
            <person name="Ettema T.J.G."/>
        </authorList>
    </citation>
    <scope>NUCLEOTIDE SEQUENCE</scope>
    <source>
        <strain evidence="8">LCB_4</strain>
    </source>
</reference>
<feature type="domain" description="Radical SAM core" evidence="7">
    <location>
        <begin position="66"/>
        <end position="280"/>
    </location>
</feature>
<feature type="binding site" evidence="6">
    <location>
        <position position="88"/>
    </location>
    <ligand>
        <name>[4Fe-4S] cluster</name>
        <dbReference type="ChEBI" id="CHEBI:49883"/>
        <note>4Fe-4S-S-AdoMet</note>
    </ligand>
</feature>
<dbReference type="Proteomes" id="UP000186851">
    <property type="component" value="Chromosome"/>
</dbReference>
<feature type="binding site" evidence="6">
    <location>
        <position position="85"/>
    </location>
    <ligand>
        <name>[4Fe-4S] cluster</name>
        <dbReference type="ChEBI" id="CHEBI:49883"/>
        <note>4Fe-4S-S-AdoMet</note>
    </ligand>
</feature>
<gene>
    <name evidence="8" type="primary">amrS</name>
    <name evidence="8" type="ORF">OdinLCB4_001245</name>
</gene>
<name>A0AAF0IBN1_ODILC</name>
<dbReference type="GO" id="GO:0046872">
    <property type="term" value="F:metal ion binding"/>
    <property type="evidence" value="ECO:0007669"/>
    <property type="project" value="UniProtKB-KW"/>
</dbReference>
<dbReference type="PANTHER" id="PTHR30352:SF5">
    <property type="entry name" value="PYRUVATE FORMATE-LYASE 1-ACTIVATING ENZYME"/>
    <property type="match status" value="1"/>
</dbReference>
<dbReference type="InterPro" id="IPR058240">
    <property type="entry name" value="rSAM_sf"/>
</dbReference>
<keyword evidence="4 6" id="KW-0408">Iron</keyword>
<evidence type="ECO:0000256" key="1">
    <source>
        <dbReference type="ARBA" id="ARBA00022485"/>
    </source>
</evidence>
<dbReference type="SUPFAM" id="SSF102114">
    <property type="entry name" value="Radical SAM enzymes"/>
    <property type="match status" value="1"/>
</dbReference>
<dbReference type="GO" id="GO:0051539">
    <property type="term" value="F:4 iron, 4 sulfur cluster binding"/>
    <property type="evidence" value="ECO:0007669"/>
    <property type="project" value="UniProtKB-KW"/>
</dbReference>
<keyword evidence="2 6" id="KW-0949">S-adenosyl-L-methionine</keyword>